<protein>
    <submittedName>
        <fullName evidence="8">Peptidase S8 and S53 subtilisin kexin sedolisin</fullName>
    </submittedName>
</protein>
<dbReference type="Pfam" id="PF00082">
    <property type="entry name" value="Peptidase_S8"/>
    <property type="match status" value="2"/>
</dbReference>
<dbReference type="HOGENOM" id="CLU_025670_0_0_9"/>
<dbReference type="PROSITE" id="PS00136">
    <property type="entry name" value="SUBTILASE_ASP"/>
    <property type="match status" value="1"/>
</dbReference>
<keyword evidence="9" id="KW-1185">Reference proteome</keyword>
<dbReference type="PANTHER" id="PTHR43806">
    <property type="entry name" value="PEPTIDASE S8"/>
    <property type="match status" value="1"/>
</dbReference>
<name>D9R956_LACSW</name>
<comment type="similarity">
    <text evidence="1 6">Belongs to the peptidase S8 family.</text>
</comment>
<evidence type="ECO:0000256" key="4">
    <source>
        <dbReference type="ARBA" id="ARBA00022825"/>
    </source>
</evidence>
<dbReference type="InterPro" id="IPR034045">
    <property type="entry name" value="Pep_S8_CspA-like"/>
</dbReference>
<accession>D9R956</accession>
<dbReference type="PROSITE" id="PS00137">
    <property type="entry name" value="SUBTILASE_HIS"/>
    <property type="match status" value="1"/>
</dbReference>
<evidence type="ECO:0000256" key="3">
    <source>
        <dbReference type="ARBA" id="ARBA00022801"/>
    </source>
</evidence>
<dbReference type="STRING" id="610130.Closa_1430"/>
<dbReference type="PANTHER" id="PTHR43806:SF11">
    <property type="entry name" value="CEREVISIN-RELATED"/>
    <property type="match status" value="1"/>
</dbReference>
<proteinExistence type="inferred from homology"/>
<dbReference type="PRINTS" id="PR00723">
    <property type="entry name" value="SUBTILISIN"/>
</dbReference>
<dbReference type="PIRSF" id="PIRSF037894">
    <property type="entry name" value="Subtilisin_rel_CspABC"/>
    <property type="match status" value="1"/>
</dbReference>
<evidence type="ECO:0000256" key="1">
    <source>
        <dbReference type="ARBA" id="ARBA00011073"/>
    </source>
</evidence>
<dbReference type="Proteomes" id="UP000001662">
    <property type="component" value="Chromosome"/>
</dbReference>
<dbReference type="RefSeq" id="WP_013272122.1">
    <property type="nucleotide sequence ID" value="NC_014376.1"/>
</dbReference>
<dbReference type="InterPro" id="IPR022398">
    <property type="entry name" value="Peptidase_S8_His-AS"/>
</dbReference>
<dbReference type="EMBL" id="CP002109">
    <property type="protein sequence ID" value="ADL04031.1"/>
    <property type="molecule type" value="Genomic_DNA"/>
</dbReference>
<dbReference type="InterPro" id="IPR017310">
    <property type="entry name" value="Pept_S8A_subtilisin_clostridia"/>
</dbReference>
<dbReference type="InterPro" id="IPR050131">
    <property type="entry name" value="Peptidase_S8_subtilisin-like"/>
</dbReference>
<dbReference type="PROSITE" id="PS51892">
    <property type="entry name" value="SUBTILASE"/>
    <property type="match status" value="1"/>
</dbReference>
<evidence type="ECO:0000313" key="8">
    <source>
        <dbReference type="EMBL" id="ADL04031.1"/>
    </source>
</evidence>
<dbReference type="InterPro" id="IPR015500">
    <property type="entry name" value="Peptidase_S8_subtilisin-rel"/>
</dbReference>
<evidence type="ECO:0000256" key="2">
    <source>
        <dbReference type="ARBA" id="ARBA00022670"/>
    </source>
</evidence>
<dbReference type="InterPro" id="IPR023827">
    <property type="entry name" value="Peptidase_S8_Asp-AS"/>
</dbReference>
<evidence type="ECO:0000313" key="9">
    <source>
        <dbReference type="Proteomes" id="UP000001662"/>
    </source>
</evidence>
<keyword evidence="3 6" id="KW-0378">Hydrolase</keyword>
<dbReference type="InterPro" id="IPR036852">
    <property type="entry name" value="Peptidase_S8/S53_dom_sf"/>
</dbReference>
<keyword evidence="2 6" id="KW-0645">Protease</keyword>
<dbReference type="AlphaFoldDB" id="D9R956"/>
<feature type="domain" description="Peptidase S8/S53" evidence="7">
    <location>
        <begin position="430"/>
        <end position="549"/>
    </location>
</feature>
<dbReference type="PaxDb" id="610130-Closa_1430"/>
<keyword evidence="4 6" id="KW-0720">Serine protease</keyword>
<feature type="active site" description="Charge relay system" evidence="5 6">
    <location>
        <position position="105"/>
    </location>
</feature>
<organism evidence="8 9">
    <name type="scientific">Lacrimispora saccharolytica (strain ATCC 35040 / DSM 2544 / NRCC 2533 / WM1)</name>
    <name type="common">Clostridium saccharolyticum</name>
    <dbReference type="NCBI Taxonomy" id="610130"/>
    <lineage>
        <taxon>Bacteria</taxon>
        <taxon>Bacillati</taxon>
        <taxon>Bacillota</taxon>
        <taxon>Clostridia</taxon>
        <taxon>Lachnospirales</taxon>
        <taxon>Lachnospiraceae</taxon>
        <taxon>Lacrimispora</taxon>
    </lineage>
</organism>
<evidence type="ECO:0000256" key="5">
    <source>
        <dbReference type="PIRSR" id="PIRSR615500-1"/>
    </source>
</evidence>
<dbReference type="CDD" id="cd07478">
    <property type="entry name" value="Peptidases_S8_CspA-like"/>
    <property type="match status" value="1"/>
</dbReference>
<evidence type="ECO:0000256" key="6">
    <source>
        <dbReference type="PROSITE-ProRule" id="PRU01240"/>
    </source>
</evidence>
<feature type="domain" description="Peptidase S8/S53" evidence="7">
    <location>
        <begin position="96"/>
        <end position="290"/>
    </location>
</feature>
<feature type="active site" description="Charge relay system" evidence="5 6">
    <location>
        <position position="173"/>
    </location>
</feature>
<reference evidence="8" key="1">
    <citation type="submission" date="2010-07" db="EMBL/GenBank/DDBJ databases">
        <title>Complete sequence of Clostridium saccharolyticum WM1.</title>
        <authorList>
            <consortium name="US DOE Joint Genome Institute"/>
            <person name="Lucas S."/>
            <person name="Copeland A."/>
            <person name="Lapidus A."/>
            <person name="Cheng J.-F."/>
            <person name="Bruce D."/>
            <person name="Goodwin L."/>
            <person name="Pitluck S."/>
            <person name="Chertkov O."/>
            <person name="Detter J.C."/>
            <person name="Han C."/>
            <person name="Tapia R."/>
            <person name="Land M."/>
            <person name="Hauser L."/>
            <person name="Chang Y.-J."/>
            <person name="Jeffries C."/>
            <person name="Kyrpides N."/>
            <person name="Ivanova N."/>
            <person name="Mikhailova N."/>
            <person name="Mouttaki H."/>
            <person name="Lin L."/>
            <person name="Zhou J."/>
            <person name="Hemme C.L."/>
            <person name="Woyke T."/>
        </authorList>
    </citation>
    <scope>NUCLEOTIDE SEQUENCE [LARGE SCALE GENOMIC DNA]</scope>
    <source>
        <strain evidence="8">WM1</strain>
    </source>
</reference>
<dbReference type="InterPro" id="IPR000209">
    <property type="entry name" value="Peptidase_S8/S53_dom"/>
</dbReference>
<sequence>MAPLKISEMTNNDFFDLLVEYSGNMSFFNKYSVYSRTIINNIYAVVHIPSNLITIDFIADFGYSALPNCFGIISEASLEATGISRIRSVPNFNLRGQGVLIGIVDTGIDYINPIFKNADGTSRINQLWDQTINQEQTFDTIPYGTVYAKEDINRALASDIPLDIVPSKDENGHGTMIAGIAAGNVVPESNFYGIATDSELVIVKLRQAKQNLRNFYNIPEEAVCYSETDILFGIEFLVETAFELERPMVILLALGTSQGGHDGRGILSNTLSLIGSSPGIAVVIAAGNEGNERRHFFGIIEDHKEFSTVELMVGENETGFVLELWGKSPNIYSVAITSPSGEFIPNMTTSISNSTRVSFIFERTTIDIINNLIERQTGDQVIFFRMNEPAPGIWRFHIYKRGDLETGFHIWLPMNEFISENTFFVNPDINTTVLSPGNANIPLTVTAYNYVNNSIFLYASRGYTRTLVVKPEIAAPGVNVIGPTLKQTFTEFSGTSVAAAHTAGVAAMLLEWANKSDIVFNTIDLKKFLLRGAKRDETIKYPNPEWGYGILDIYNAINSLRLRINY</sequence>
<dbReference type="GO" id="GO:0004252">
    <property type="term" value="F:serine-type endopeptidase activity"/>
    <property type="evidence" value="ECO:0007669"/>
    <property type="project" value="UniProtKB-UniRule"/>
</dbReference>
<dbReference type="SUPFAM" id="SSF52743">
    <property type="entry name" value="Subtilisin-like"/>
    <property type="match status" value="1"/>
</dbReference>
<feature type="active site" description="Charge relay system" evidence="5 6">
    <location>
        <position position="496"/>
    </location>
</feature>
<dbReference type="Gene3D" id="2.60.120.1290">
    <property type="match status" value="1"/>
</dbReference>
<dbReference type="GO" id="GO:0006508">
    <property type="term" value="P:proteolysis"/>
    <property type="evidence" value="ECO:0007669"/>
    <property type="project" value="UniProtKB-KW"/>
</dbReference>
<dbReference type="MEROPS" id="S08.039"/>
<dbReference type="Gene3D" id="3.40.50.200">
    <property type="entry name" value="Peptidase S8/S53 domain"/>
    <property type="match status" value="1"/>
</dbReference>
<dbReference type="KEGG" id="csh:Closa_1430"/>
<dbReference type="OrthoDB" id="9762689at2"/>
<dbReference type="eggNOG" id="COG1404">
    <property type="taxonomic scope" value="Bacteria"/>
</dbReference>
<evidence type="ECO:0000259" key="7">
    <source>
        <dbReference type="Pfam" id="PF00082"/>
    </source>
</evidence>
<gene>
    <name evidence="8" type="ordered locus">Closa_1430</name>
</gene>